<keyword evidence="2" id="KW-1185">Reference proteome</keyword>
<dbReference type="PANTHER" id="PTHR35617">
    <property type="entry name" value="PHAGE_INTEGRASE DOMAIN-CONTAINING PROTEIN"/>
    <property type="match status" value="1"/>
</dbReference>
<proteinExistence type="predicted"/>
<evidence type="ECO:0000313" key="2">
    <source>
        <dbReference type="Proteomes" id="UP000324222"/>
    </source>
</evidence>
<name>A0A5B7K5E1_PORTR</name>
<dbReference type="Proteomes" id="UP000324222">
    <property type="component" value="Unassembled WGS sequence"/>
</dbReference>
<dbReference type="PANTHER" id="PTHR35617:SF3">
    <property type="entry name" value="CORE-BINDING (CB) DOMAIN-CONTAINING PROTEIN"/>
    <property type="match status" value="1"/>
</dbReference>
<reference evidence="1 2" key="1">
    <citation type="submission" date="2019-05" db="EMBL/GenBank/DDBJ databases">
        <title>Another draft genome of Portunus trituberculatus and its Hox gene families provides insights of decapod evolution.</title>
        <authorList>
            <person name="Jeong J.-H."/>
            <person name="Song I."/>
            <person name="Kim S."/>
            <person name="Choi T."/>
            <person name="Kim D."/>
            <person name="Ryu S."/>
            <person name="Kim W."/>
        </authorList>
    </citation>
    <scope>NUCLEOTIDE SEQUENCE [LARGE SCALE GENOMIC DNA]</scope>
    <source>
        <tissue evidence="1">Muscle</tissue>
    </source>
</reference>
<sequence length="95" mass="10552">MLNVQTVRFAAYDRDGPLCVLKILKEYIKRTDELHTGPGNVDGKLLISYVKPHRSISKDTVAQWLKTMLAKCGIDTKRYTAGSVRPASASMAQTL</sequence>
<comment type="caution">
    <text evidence="1">The sequence shown here is derived from an EMBL/GenBank/DDBJ whole genome shotgun (WGS) entry which is preliminary data.</text>
</comment>
<protein>
    <submittedName>
        <fullName evidence="1">Uncharacterized protein</fullName>
    </submittedName>
</protein>
<evidence type="ECO:0000313" key="1">
    <source>
        <dbReference type="EMBL" id="MPD03743.1"/>
    </source>
</evidence>
<dbReference type="AlphaFoldDB" id="A0A5B7K5E1"/>
<organism evidence="1 2">
    <name type="scientific">Portunus trituberculatus</name>
    <name type="common">Swimming crab</name>
    <name type="synonym">Neptunus trituberculatus</name>
    <dbReference type="NCBI Taxonomy" id="210409"/>
    <lineage>
        <taxon>Eukaryota</taxon>
        <taxon>Metazoa</taxon>
        <taxon>Ecdysozoa</taxon>
        <taxon>Arthropoda</taxon>
        <taxon>Crustacea</taxon>
        <taxon>Multicrustacea</taxon>
        <taxon>Malacostraca</taxon>
        <taxon>Eumalacostraca</taxon>
        <taxon>Eucarida</taxon>
        <taxon>Decapoda</taxon>
        <taxon>Pleocyemata</taxon>
        <taxon>Brachyura</taxon>
        <taxon>Eubrachyura</taxon>
        <taxon>Portunoidea</taxon>
        <taxon>Portunidae</taxon>
        <taxon>Portuninae</taxon>
        <taxon>Portunus</taxon>
    </lineage>
</organism>
<accession>A0A5B7K5E1</accession>
<gene>
    <name evidence="1" type="ORF">E2C01_099393</name>
</gene>
<dbReference type="EMBL" id="VSRR010137667">
    <property type="protein sequence ID" value="MPD03743.1"/>
    <property type="molecule type" value="Genomic_DNA"/>
</dbReference>